<feature type="transmembrane region" description="Helical" evidence="2">
    <location>
        <begin position="20"/>
        <end position="43"/>
    </location>
</feature>
<feature type="transmembrane region" description="Helical" evidence="2">
    <location>
        <begin position="63"/>
        <end position="84"/>
    </location>
</feature>
<sequence length="389" mass="43389">MTGDVLKRARLETAIWAAKLLLLCVGTVSTLVFFKAAIIPYLLNLTVSIVPQLWTSFKSCFLSPLYIYIILNFIIITIAASSTFQNQKQHQQPSSSSSSSSSSVGFSSFISDNAAKTADNIDSGSNYINSPDNNNSSIQSESLSQQQQQQPKIQSHSKDTIQSLSKEDVTALLFSPSSHGHPNNEMMSWHDVHIVQADDGKQEAAAEDDDDDDQGFDPSPEMPSGDLLTKSVEMPRLEVEVEVGEDINTLDTTWKAIMEGQGKAIGKHLKKSDTWDTPPRLTQLALTRTKFKGGADHQLQLHHSNLDGDDGDNDDDVHGEDDAVTWARRELKKSDTFSDRVSLRREKSMTQEELNQRAEAFIKKFNNDMRLQRLESDQRRFREIVNGGL</sequence>
<feature type="region of interest" description="Disordered" evidence="1">
    <location>
        <begin position="121"/>
        <end position="161"/>
    </location>
</feature>
<dbReference type="Gramene" id="ONI09523">
    <property type="protein sequence ID" value="ONI09523"/>
    <property type="gene ID" value="PRUPE_5G242600"/>
</dbReference>
<accession>A0A251PD56</accession>
<feature type="compositionally biased region" description="Acidic residues" evidence="1">
    <location>
        <begin position="205"/>
        <end position="215"/>
    </location>
</feature>
<dbReference type="Pfam" id="PF14364">
    <property type="entry name" value="DUF4408"/>
    <property type="match status" value="1"/>
</dbReference>
<dbReference type="InterPro" id="IPR025520">
    <property type="entry name" value="DUF4408"/>
</dbReference>
<dbReference type="PANTHER" id="PTHR33098">
    <property type="entry name" value="COTTON FIBER (DUF761)"/>
    <property type="match status" value="1"/>
</dbReference>
<evidence type="ECO:0000256" key="1">
    <source>
        <dbReference type="SAM" id="MobiDB-lite"/>
    </source>
</evidence>
<evidence type="ECO:0000259" key="3">
    <source>
        <dbReference type="Pfam" id="PF14364"/>
    </source>
</evidence>
<dbReference type="InterPro" id="IPR008480">
    <property type="entry name" value="DUF761_pln"/>
</dbReference>
<dbReference type="Proteomes" id="UP000006882">
    <property type="component" value="Chromosome G5"/>
</dbReference>
<keyword evidence="2" id="KW-0812">Transmembrane</keyword>
<protein>
    <recommendedName>
        <fullName evidence="3">DUF4408 domain-containing protein</fullName>
    </recommendedName>
</protein>
<dbReference type="OrthoDB" id="1933168at2759"/>
<evidence type="ECO:0000256" key="2">
    <source>
        <dbReference type="SAM" id="Phobius"/>
    </source>
</evidence>
<gene>
    <name evidence="4" type="ORF">PRUPE_5G242600</name>
</gene>
<feature type="compositionally biased region" description="Low complexity" evidence="1">
    <location>
        <begin position="136"/>
        <end position="154"/>
    </location>
</feature>
<dbReference type="AlphaFoldDB" id="A0A251PD56"/>
<dbReference type="Pfam" id="PF05553">
    <property type="entry name" value="DUF761"/>
    <property type="match status" value="1"/>
</dbReference>
<dbReference type="EMBL" id="CM007655">
    <property type="protein sequence ID" value="ONI09523.1"/>
    <property type="molecule type" value="Genomic_DNA"/>
</dbReference>
<keyword evidence="2" id="KW-1133">Transmembrane helix</keyword>
<dbReference type="STRING" id="3760.A0A251PD56"/>
<proteinExistence type="predicted"/>
<keyword evidence="2" id="KW-0472">Membrane</keyword>
<evidence type="ECO:0000313" key="4">
    <source>
        <dbReference type="EMBL" id="ONI09523.1"/>
    </source>
</evidence>
<feature type="domain" description="DUF4408" evidence="3">
    <location>
        <begin position="51"/>
        <end position="84"/>
    </location>
</feature>
<dbReference type="PANTHER" id="PTHR33098:SF114">
    <property type="entry name" value="DUF4408 DOMAIN-CONTAINING PROTEIN"/>
    <property type="match status" value="1"/>
</dbReference>
<reference evidence="4 5" key="1">
    <citation type="journal article" date="2013" name="Nat. Genet.">
        <title>The high-quality draft genome of peach (Prunus persica) identifies unique patterns of genetic diversity, domestication and genome evolution.</title>
        <authorList>
            <consortium name="International Peach Genome Initiative"/>
            <person name="Verde I."/>
            <person name="Abbott A.G."/>
            <person name="Scalabrin S."/>
            <person name="Jung S."/>
            <person name="Shu S."/>
            <person name="Marroni F."/>
            <person name="Zhebentyayeva T."/>
            <person name="Dettori M.T."/>
            <person name="Grimwood J."/>
            <person name="Cattonaro F."/>
            <person name="Zuccolo A."/>
            <person name="Rossini L."/>
            <person name="Jenkins J."/>
            <person name="Vendramin E."/>
            <person name="Meisel L.A."/>
            <person name="Decroocq V."/>
            <person name="Sosinski B."/>
            <person name="Prochnik S."/>
            <person name="Mitros T."/>
            <person name="Policriti A."/>
            <person name="Cipriani G."/>
            <person name="Dondini L."/>
            <person name="Ficklin S."/>
            <person name="Goodstein D.M."/>
            <person name="Xuan P."/>
            <person name="Del Fabbro C."/>
            <person name="Aramini V."/>
            <person name="Copetti D."/>
            <person name="Gonzalez S."/>
            <person name="Horner D.S."/>
            <person name="Falchi R."/>
            <person name="Lucas S."/>
            <person name="Mica E."/>
            <person name="Maldonado J."/>
            <person name="Lazzari B."/>
            <person name="Bielenberg D."/>
            <person name="Pirona R."/>
            <person name="Miculan M."/>
            <person name="Barakat A."/>
            <person name="Testolin R."/>
            <person name="Stella A."/>
            <person name="Tartarini S."/>
            <person name="Tonutti P."/>
            <person name="Arus P."/>
            <person name="Orellana A."/>
            <person name="Wells C."/>
            <person name="Main D."/>
            <person name="Vizzotto G."/>
            <person name="Silva H."/>
            <person name="Salamini F."/>
            <person name="Schmutz J."/>
            <person name="Morgante M."/>
            <person name="Rokhsar D.S."/>
        </authorList>
    </citation>
    <scope>NUCLEOTIDE SEQUENCE [LARGE SCALE GENOMIC DNA]</scope>
    <source>
        <strain evidence="5">cv. Nemared</strain>
    </source>
</reference>
<keyword evidence="5" id="KW-1185">Reference proteome</keyword>
<name>A0A251PD56_PRUPE</name>
<evidence type="ECO:0000313" key="5">
    <source>
        <dbReference type="Proteomes" id="UP000006882"/>
    </source>
</evidence>
<feature type="region of interest" description="Disordered" evidence="1">
    <location>
        <begin position="199"/>
        <end position="230"/>
    </location>
</feature>
<feature type="compositionally biased region" description="Polar residues" evidence="1">
    <location>
        <begin position="121"/>
        <end position="135"/>
    </location>
</feature>
<organism evidence="4 5">
    <name type="scientific">Prunus persica</name>
    <name type="common">Peach</name>
    <name type="synonym">Amygdalus persica</name>
    <dbReference type="NCBI Taxonomy" id="3760"/>
    <lineage>
        <taxon>Eukaryota</taxon>
        <taxon>Viridiplantae</taxon>
        <taxon>Streptophyta</taxon>
        <taxon>Embryophyta</taxon>
        <taxon>Tracheophyta</taxon>
        <taxon>Spermatophyta</taxon>
        <taxon>Magnoliopsida</taxon>
        <taxon>eudicotyledons</taxon>
        <taxon>Gunneridae</taxon>
        <taxon>Pentapetalae</taxon>
        <taxon>rosids</taxon>
        <taxon>fabids</taxon>
        <taxon>Rosales</taxon>
        <taxon>Rosaceae</taxon>
        <taxon>Amygdaloideae</taxon>
        <taxon>Amygdaleae</taxon>
        <taxon>Prunus</taxon>
    </lineage>
</organism>